<reference evidence="1 2" key="1">
    <citation type="submission" date="2020-03" db="EMBL/GenBank/DDBJ databases">
        <title>Variable regions in the genome of staphylococcal bacteriophage Twort.</title>
        <authorList>
            <person name="Glowacka-Rutkowska A."/>
            <person name="Gawor J."/>
            <person name="Lobocka M."/>
        </authorList>
    </citation>
    <scope>NUCLEOTIDE SEQUENCE [LARGE SCALE GENOMIC DNA]</scope>
</reference>
<gene>
    <name evidence="1" type="ORF">TwortDSMZ_165</name>
</gene>
<organism evidence="1 2">
    <name type="scientific">Staphylococcus phage Twort (strain DSM 17442 / HER 48)</name>
    <name type="common">Bacteriophage Twort</name>
    <dbReference type="NCBI Taxonomy" id="2908167"/>
    <lineage>
        <taxon>Viruses</taxon>
        <taxon>Duplodnaviria</taxon>
        <taxon>Heunggongvirae</taxon>
        <taxon>Uroviricota</taxon>
        <taxon>Caudoviricetes</taxon>
        <taxon>Herelleviridae</taxon>
        <taxon>Twortvirinae</taxon>
        <taxon>Twortvirus</taxon>
        <taxon>Twortvirus twort</taxon>
    </lineage>
</organism>
<dbReference type="OrthoDB" id="11947at10239"/>
<protein>
    <submittedName>
        <fullName evidence="1">Uncharacterized protein</fullName>
    </submittedName>
</protein>
<name>A0A6H0X5I5_BPTWO</name>
<sequence>MKKKDKPKRIWHQPVNFAPTNNLAGANPTFFPKKGQQPKESKGYEYRIQFIKRFDNVTNTDVSMQKKYMLNLISRDLNLPEKYITLTQKGKKKEDILHTNRIYYVYRSKKLIGKCAIQEQRTFTTTNLLFIFKLRKRKR</sequence>
<evidence type="ECO:0000313" key="1">
    <source>
        <dbReference type="EMBL" id="QIW89163.1"/>
    </source>
</evidence>
<dbReference type="KEGG" id="vg:5130423"/>
<proteinExistence type="predicted"/>
<dbReference type="Proteomes" id="UP000503318">
    <property type="component" value="Segment"/>
</dbReference>
<evidence type="ECO:0000313" key="2">
    <source>
        <dbReference type="Proteomes" id="UP000503318"/>
    </source>
</evidence>
<dbReference type="EMBL" id="MT151386">
    <property type="protein sequence ID" value="QIW89163.1"/>
    <property type="molecule type" value="Genomic_DNA"/>
</dbReference>
<organismHost>
    <name type="scientific">Twortvirus twort</name>
    <dbReference type="NCBI Taxonomy" id="55510"/>
</organismHost>
<dbReference type="RefSeq" id="YP_238625.1">
    <property type="nucleotide sequence ID" value="NC_007021.1"/>
</dbReference>
<accession>A0A6H0X5I5</accession>